<feature type="signal peptide" evidence="2">
    <location>
        <begin position="1"/>
        <end position="19"/>
    </location>
</feature>
<dbReference type="PANTHER" id="PTHR34154">
    <property type="entry name" value="ALKALI-SENSITIVE LINKAGE PROTEIN 1"/>
    <property type="match status" value="1"/>
</dbReference>
<dbReference type="FunFam" id="3.20.20.80:FF:000298">
    <property type="entry name" value="Chromosome 1, whole genome shotgun sequence"/>
    <property type="match status" value="1"/>
</dbReference>
<proteinExistence type="predicted"/>
<feature type="region of interest" description="Disordered" evidence="1">
    <location>
        <begin position="411"/>
        <end position="432"/>
    </location>
</feature>
<evidence type="ECO:0000256" key="2">
    <source>
        <dbReference type="SAM" id="SignalP"/>
    </source>
</evidence>
<dbReference type="InterPro" id="IPR017853">
    <property type="entry name" value="GH"/>
</dbReference>
<evidence type="ECO:0000259" key="3">
    <source>
        <dbReference type="Pfam" id="PF11790"/>
    </source>
</evidence>
<dbReference type="OrthoDB" id="5959761at2759"/>
<dbReference type="InterPro" id="IPR024655">
    <property type="entry name" value="Asl1_glyco_hydro_catalytic"/>
</dbReference>
<evidence type="ECO:0000256" key="1">
    <source>
        <dbReference type="SAM" id="MobiDB-lite"/>
    </source>
</evidence>
<name>A0A5C3EKA9_9BASI</name>
<evidence type="ECO:0000313" key="5">
    <source>
        <dbReference type="Proteomes" id="UP000324022"/>
    </source>
</evidence>
<reference evidence="4 5" key="1">
    <citation type="submission" date="2018-03" db="EMBL/GenBank/DDBJ databases">
        <authorList>
            <person name="Guldener U."/>
        </authorList>
    </citation>
    <scope>NUCLEOTIDE SEQUENCE [LARGE SCALE GENOMIC DNA]</scope>
    <source>
        <strain evidence="4 5">NBRC100155</strain>
    </source>
</reference>
<accession>A0A5C3EKA9</accession>
<dbReference type="Proteomes" id="UP000324022">
    <property type="component" value="Unassembled WGS sequence"/>
</dbReference>
<dbReference type="EMBL" id="OOIN01000031">
    <property type="protein sequence ID" value="SPO30096.1"/>
    <property type="molecule type" value="Genomic_DNA"/>
</dbReference>
<keyword evidence="5" id="KW-1185">Reference proteome</keyword>
<dbReference type="AlphaFoldDB" id="A0A5C3EKA9"/>
<gene>
    <name evidence="4" type="ORF">UTRI_05935</name>
</gene>
<evidence type="ECO:0000313" key="4">
    <source>
        <dbReference type="EMBL" id="SPO30096.1"/>
    </source>
</evidence>
<organism evidence="4 5">
    <name type="scientific">Ustilago trichophora</name>
    <dbReference type="NCBI Taxonomy" id="86804"/>
    <lineage>
        <taxon>Eukaryota</taxon>
        <taxon>Fungi</taxon>
        <taxon>Dikarya</taxon>
        <taxon>Basidiomycota</taxon>
        <taxon>Ustilaginomycotina</taxon>
        <taxon>Ustilaginomycetes</taxon>
        <taxon>Ustilaginales</taxon>
        <taxon>Ustilaginaceae</taxon>
        <taxon>Ustilago</taxon>
    </lineage>
</organism>
<feature type="chain" id="PRO_5022672326" description="Asl1-like glycosyl hydrolase catalytic domain-containing protein" evidence="2">
    <location>
        <begin position="20"/>
        <end position="432"/>
    </location>
</feature>
<dbReference type="InterPro" id="IPR053183">
    <property type="entry name" value="ASL1"/>
</dbReference>
<dbReference type="Gene3D" id="3.20.20.80">
    <property type="entry name" value="Glycosidases"/>
    <property type="match status" value="1"/>
</dbReference>
<dbReference type="Pfam" id="PF11790">
    <property type="entry name" value="Glyco_hydro_cc"/>
    <property type="match status" value="1"/>
</dbReference>
<dbReference type="GO" id="GO:0009277">
    <property type="term" value="C:fungal-type cell wall"/>
    <property type="evidence" value="ECO:0007669"/>
    <property type="project" value="TreeGrafter"/>
</dbReference>
<keyword evidence="2" id="KW-0732">Signal</keyword>
<dbReference type="GO" id="GO:0071966">
    <property type="term" value="P:fungal-type cell wall polysaccharide metabolic process"/>
    <property type="evidence" value="ECO:0007669"/>
    <property type="project" value="TreeGrafter"/>
</dbReference>
<protein>
    <recommendedName>
        <fullName evidence="3">Asl1-like glycosyl hydrolase catalytic domain-containing protein</fullName>
    </recommendedName>
</protein>
<sequence length="432" mass="49691">MKLFLAPLLTLALAAFASAKKHHHKHGHHKHQHHDDQAAAPVAMEQRRYSGDDSGHQMGIPWGCGPDCIKGLKSTRRTDMMWYHHWQDCRVSDLDKLGFEYVPTFWGTTKWDKWNAVKAEISKRQDLPKYLLAFNEPDVQGQSDIGPKAAAKLFMQELQPFADKGVQVGSPQVCWNMQWLEEFMKECHNLGCKISFIALHWYGSWQDFDKFTHWISSVHEAFELDIWMTEYGVTQASGGSQSDIKNFHMRAVKWMREQGYVKRSAWLGGFPVNQKPDPYPNDLNSYFNGDGSARDLLWWAAHSAGGPMLSLPGISKRDIDPMNEKDKLLAERSPFKDEPVKKRHEQYDEEHCDYKCQLRLNSIEKHYRKKHGIVQITDKQFCIATPSKLDREERKKLTTCLRKSGLLAQHDLHSKVGPDEGKVEAKAKANHA</sequence>
<dbReference type="SUPFAM" id="SSF51445">
    <property type="entry name" value="(Trans)glycosidases"/>
    <property type="match status" value="1"/>
</dbReference>
<feature type="domain" description="Asl1-like glycosyl hydrolase catalytic" evidence="3">
    <location>
        <begin position="74"/>
        <end position="299"/>
    </location>
</feature>
<dbReference type="PANTHER" id="PTHR34154:SF3">
    <property type="entry name" value="ALKALI-SENSITIVE LINKAGE PROTEIN 1"/>
    <property type="match status" value="1"/>
</dbReference>